<feature type="transmembrane region" description="Helical" evidence="6">
    <location>
        <begin position="504"/>
        <end position="526"/>
    </location>
</feature>
<evidence type="ECO:0000313" key="9">
    <source>
        <dbReference type="Proteomes" id="UP000747399"/>
    </source>
</evidence>
<dbReference type="GO" id="GO:0016020">
    <property type="term" value="C:membrane"/>
    <property type="evidence" value="ECO:0007669"/>
    <property type="project" value="UniProtKB-SubCell"/>
</dbReference>
<reference evidence="8" key="1">
    <citation type="journal article" date="2021" name="Proc. Natl. Acad. Sci. U.S.A.">
        <title>Three genomes in the algal genus Volvox reveal the fate of a haploid sex-determining region after a transition to homothallism.</title>
        <authorList>
            <person name="Yamamoto K."/>
            <person name="Hamaji T."/>
            <person name="Kawai-Toyooka H."/>
            <person name="Matsuzaki R."/>
            <person name="Takahashi F."/>
            <person name="Nishimura Y."/>
            <person name="Kawachi M."/>
            <person name="Noguchi H."/>
            <person name="Minakuchi Y."/>
            <person name="Umen J.G."/>
            <person name="Toyoda A."/>
            <person name="Nozaki H."/>
        </authorList>
    </citation>
    <scope>NUCLEOTIDE SEQUENCE</scope>
    <source>
        <strain evidence="8">NIES-3780</strain>
    </source>
</reference>
<comment type="caution">
    <text evidence="8">The sequence shown here is derived from an EMBL/GenBank/DDBJ whole genome shotgun (WGS) entry which is preliminary data.</text>
</comment>
<dbReference type="InterPro" id="IPR013057">
    <property type="entry name" value="AA_transpt_TM"/>
</dbReference>
<comment type="subcellular location">
    <subcellularLocation>
        <location evidence="1">Membrane</location>
        <topology evidence="1">Multi-pass membrane protein</topology>
    </subcellularLocation>
</comment>
<feature type="transmembrane region" description="Helical" evidence="6">
    <location>
        <begin position="376"/>
        <end position="397"/>
    </location>
</feature>
<evidence type="ECO:0000256" key="2">
    <source>
        <dbReference type="ARBA" id="ARBA00022692"/>
    </source>
</evidence>
<evidence type="ECO:0000313" key="8">
    <source>
        <dbReference type="EMBL" id="GIL51251.1"/>
    </source>
</evidence>
<dbReference type="AlphaFoldDB" id="A0A8J4B0U6"/>
<feature type="transmembrane region" description="Helical" evidence="6">
    <location>
        <begin position="340"/>
        <end position="364"/>
    </location>
</feature>
<accession>A0A8J4B0U6</accession>
<feature type="transmembrane region" description="Helical" evidence="6">
    <location>
        <begin position="477"/>
        <end position="498"/>
    </location>
</feature>
<sequence>QIGGCHSSADSAKHLASSRSRGQVRSDWCSFPLLSLLIDNRLAWVAGSFGASTLLASPSNSIESGLLSMAAATPANLESYYAAHEDETLAKPLLGEGTPINEQVSPESAELGHALDPRRSQGGHSCKAAAGRRCSTWQTTAALLTLQLGWGLWLIPCDFARLGWIPGLVTLFTLAVSTAYSGTLFTRLYSAVPEAVIFGDIGAAAAGRKGRLLVYVTIYSLDATRCIILHLAATQSLYHAIAPVLEEALPLWQCSVIVAVVVLLLGQIRYLTQLSSFFLAGTVSQMIALAIVIYDLVISARRSPAGSSSSTPLGVVGGGQSTGLVRHSPLIGDDILNGNWAPAAMAVLNMIFAFGGQFAFLELITSMRYPGKFSDAVTLCTAIMTALYGGFGAVGYWSKGSSVHGIVIFNMDPSPLAQVAAGFIFLQALAQYLVNLNVWTHNLLVLISRRATRTTDDEAWAEETHAKNTGDHSSSHWLAATAFVAAYSAVVAVAIPFFCTLVGFVTSVTYLTCAYTLPAWFAIKLLSGKLGGLEKAWLTFLIPVSITLSSIGLIASVKTYITEAYGGEGM</sequence>
<proteinExistence type="predicted"/>
<evidence type="ECO:0000256" key="1">
    <source>
        <dbReference type="ARBA" id="ARBA00004141"/>
    </source>
</evidence>
<keyword evidence="3" id="KW-0029">Amino-acid transport</keyword>
<dbReference type="Pfam" id="PF01490">
    <property type="entry name" value="Aa_trans"/>
    <property type="match status" value="1"/>
</dbReference>
<protein>
    <recommendedName>
        <fullName evidence="7">Amino acid transporter transmembrane domain-containing protein</fullName>
    </recommendedName>
</protein>
<gene>
    <name evidence="8" type="ORF">Vafri_7121</name>
</gene>
<keyword evidence="2 6" id="KW-0812">Transmembrane</keyword>
<keyword evidence="3" id="KW-0813">Transport</keyword>
<dbReference type="GO" id="GO:0015179">
    <property type="term" value="F:L-amino acid transmembrane transporter activity"/>
    <property type="evidence" value="ECO:0007669"/>
    <property type="project" value="TreeGrafter"/>
</dbReference>
<evidence type="ECO:0000256" key="4">
    <source>
        <dbReference type="ARBA" id="ARBA00022989"/>
    </source>
</evidence>
<keyword evidence="5 6" id="KW-0472">Membrane</keyword>
<keyword evidence="4 6" id="KW-1133">Transmembrane helix</keyword>
<keyword evidence="9" id="KW-1185">Reference proteome</keyword>
<dbReference type="Proteomes" id="UP000747399">
    <property type="component" value="Unassembled WGS sequence"/>
</dbReference>
<feature type="transmembrane region" description="Helical" evidence="6">
    <location>
        <begin position="248"/>
        <end position="265"/>
    </location>
</feature>
<feature type="transmembrane region" description="Helical" evidence="6">
    <location>
        <begin position="538"/>
        <end position="561"/>
    </location>
</feature>
<feature type="transmembrane region" description="Helical" evidence="6">
    <location>
        <begin position="277"/>
        <end position="298"/>
    </location>
</feature>
<evidence type="ECO:0000256" key="6">
    <source>
        <dbReference type="SAM" id="Phobius"/>
    </source>
</evidence>
<feature type="domain" description="Amino acid transporter transmembrane" evidence="7">
    <location>
        <begin position="133"/>
        <end position="559"/>
    </location>
</feature>
<feature type="transmembrane region" description="Helical" evidence="6">
    <location>
        <begin position="162"/>
        <end position="182"/>
    </location>
</feature>
<name>A0A8J4B0U6_9CHLO</name>
<evidence type="ECO:0000256" key="5">
    <source>
        <dbReference type="ARBA" id="ARBA00023136"/>
    </source>
</evidence>
<organism evidence="8 9">
    <name type="scientific">Volvox africanus</name>
    <dbReference type="NCBI Taxonomy" id="51714"/>
    <lineage>
        <taxon>Eukaryota</taxon>
        <taxon>Viridiplantae</taxon>
        <taxon>Chlorophyta</taxon>
        <taxon>core chlorophytes</taxon>
        <taxon>Chlorophyceae</taxon>
        <taxon>CS clade</taxon>
        <taxon>Chlamydomonadales</taxon>
        <taxon>Volvocaceae</taxon>
        <taxon>Volvox</taxon>
    </lineage>
</organism>
<dbReference type="PANTHER" id="PTHR22950:SF461">
    <property type="entry name" value="AMINO ACID TRANSPORTER TRANSMEMBRANE DOMAIN-CONTAINING PROTEIN"/>
    <property type="match status" value="1"/>
</dbReference>
<evidence type="ECO:0000259" key="7">
    <source>
        <dbReference type="Pfam" id="PF01490"/>
    </source>
</evidence>
<feature type="transmembrane region" description="Helical" evidence="6">
    <location>
        <begin position="212"/>
        <end position="233"/>
    </location>
</feature>
<feature type="non-terminal residue" evidence="8">
    <location>
        <position position="1"/>
    </location>
</feature>
<evidence type="ECO:0000256" key="3">
    <source>
        <dbReference type="ARBA" id="ARBA00022970"/>
    </source>
</evidence>
<dbReference type="EMBL" id="BNCO01000010">
    <property type="protein sequence ID" value="GIL51251.1"/>
    <property type="molecule type" value="Genomic_DNA"/>
</dbReference>
<dbReference type="PANTHER" id="PTHR22950">
    <property type="entry name" value="AMINO ACID TRANSPORTER"/>
    <property type="match status" value="1"/>
</dbReference>